<comment type="caution">
    <text evidence="1">The sequence shown here is derived from an EMBL/GenBank/DDBJ whole genome shotgun (WGS) entry which is preliminary data.</text>
</comment>
<gene>
    <name evidence="1" type="ORF">KIN20_011769</name>
</gene>
<dbReference type="AlphaFoldDB" id="A0AAD5M9Y3"/>
<protein>
    <submittedName>
        <fullName evidence="1">Uncharacterized protein</fullName>
    </submittedName>
</protein>
<accession>A0AAD5M9Y3</accession>
<dbReference type="EMBL" id="JAHQIW010002194">
    <property type="protein sequence ID" value="KAJ1354752.1"/>
    <property type="molecule type" value="Genomic_DNA"/>
</dbReference>
<keyword evidence="2" id="KW-1185">Reference proteome</keyword>
<reference evidence="1" key="1">
    <citation type="submission" date="2021-06" db="EMBL/GenBank/DDBJ databases">
        <title>Parelaphostrongylus tenuis whole genome reference sequence.</title>
        <authorList>
            <person name="Garwood T.J."/>
            <person name="Larsen P.A."/>
            <person name="Fountain-Jones N.M."/>
            <person name="Garbe J.R."/>
            <person name="Macchietto M.G."/>
            <person name="Kania S.A."/>
            <person name="Gerhold R.W."/>
            <person name="Richards J.E."/>
            <person name="Wolf T.M."/>
        </authorList>
    </citation>
    <scope>NUCLEOTIDE SEQUENCE</scope>
    <source>
        <strain evidence="1">MNPRO001-30</strain>
        <tissue evidence="1">Meninges</tissue>
    </source>
</reference>
<dbReference type="Proteomes" id="UP001196413">
    <property type="component" value="Unassembled WGS sequence"/>
</dbReference>
<proteinExistence type="predicted"/>
<organism evidence="1 2">
    <name type="scientific">Parelaphostrongylus tenuis</name>
    <name type="common">Meningeal worm</name>
    <dbReference type="NCBI Taxonomy" id="148309"/>
    <lineage>
        <taxon>Eukaryota</taxon>
        <taxon>Metazoa</taxon>
        <taxon>Ecdysozoa</taxon>
        <taxon>Nematoda</taxon>
        <taxon>Chromadorea</taxon>
        <taxon>Rhabditida</taxon>
        <taxon>Rhabditina</taxon>
        <taxon>Rhabditomorpha</taxon>
        <taxon>Strongyloidea</taxon>
        <taxon>Metastrongylidae</taxon>
        <taxon>Parelaphostrongylus</taxon>
    </lineage>
</organism>
<evidence type="ECO:0000313" key="2">
    <source>
        <dbReference type="Proteomes" id="UP001196413"/>
    </source>
</evidence>
<sequence>MSIGSLNISDSEVYVTNSSGIGGPKSLSAEIKEVDVVEPVCHDVNFQGAPVLELVVNIDDRYT</sequence>
<evidence type="ECO:0000313" key="1">
    <source>
        <dbReference type="EMBL" id="KAJ1354752.1"/>
    </source>
</evidence>
<name>A0AAD5M9Y3_PARTN</name>